<keyword evidence="1" id="KW-1133">Transmembrane helix</keyword>
<dbReference type="Proteomes" id="UP001482620">
    <property type="component" value="Unassembled WGS sequence"/>
</dbReference>
<feature type="transmembrane region" description="Helical" evidence="1">
    <location>
        <begin position="80"/>
        <end position="99"/>
    </location>
</feature>
<evidence type="ECO:0000256" key="1">
    <source>
        <dbReference type="SAM" id="Phobius"/>
    </source>
</evidence>
<accession>A0ABV0TXH4</accession>
<gene>
    <name evidence="2" type="ORF">ILYODFUR_024985</name>
</gene>
<organism evidence="2 3">
    <name type="scientific">Ilyodon furcidens</name>
    <name type="common">goldbreast splitfin</name>
    <dbReference type="NCBI Taxonomy" id="33524"/>
    <lineage>
        <taxon>Eukaryota</taxon>
        <taxon>Metazoa</taxon>
        <taxon>Chordata</taxon>
        <taxon>Craniata</taxon>
        <taxon>Vertebrata</taxon>
        <taxon>Euteleostomi</taxon>
        <taxon>Actinopterygii</taxon>
        <taxon>Neopterygii</taxon>
        <taxon>Teleostei</taxon>
        <taxon>Neoteleostei</taxon>
        <taxon>Acanthomorphata</taxon>
        <taxon>Ovalentaria</taxon>
        <taxon>Atherinomorphae</taxon>
        <taxon>Cyprinodontiformes</taxon>
        <taxon>Goodeidae</taxon>
        <taxon>Ilyodon</taxon>
    </lineage>
</organism>
<name>A0ABV0TXH4_9TELE</name>
<dbReference type="EMBL" id="JAHRIQ010049353">
    <property type="protein sequence ID" value="MEQ2237619.1"/>
    <property type="molecule type" value="Genomic_DNA"/>
</dbReference>
<comment type="caution">
    <text evidence="2">The sequence shown here is derived from an EMBL/GenBank/DDBJ whole genome shotgun (WGS) entry which is preliminary data.</text>
</comment>
<feature type="transmembrane region" description="Helical" evidence="1">
    <location>
        <begin position="47"/>
        <end position="68"/>
    </location>
</feature>
<evidence type="ECO:0000313" key="2">
    <source>
        <dbReference type="EMBL" id="MEQ2237619.1"/>
    </source>
</evidence>
<evidence type="ECO:0000313" key="3">
    <source>
        <dbReference type="Proteomes" id="UP001482620"/>
    </source>
</evidence>
<sequence length="100" mass="11493">MDCWDLIAEAHFTVPKSDLIQFGPLLTETCSYHCWIIRVLRERGNLIIPYASTFCLIPSKVLNIFVTLCNTKTFTCSLRVLAHFLALVLLHMFTSQQVLF</sequence>
<reference evidence="2 3" key="1">
    <citation type="submission" date="2021-06" db="EMBL/GenBank/DDBJ databases">
        <authorList>
            <person name="Palmer J.M."/>
        </authorList>
    </citation>
    <scope>NUCLEOTIDE SEQUENCE [LARGE SCALE GENOMIC DNA]</scope>
    <source>
        <strain evidence="3">if_2019</strain>
        <tissue evidence="2">Muscle</tissue>
    </source>
</reference>
<protein>
    <submittedName>
        <fullName evidence="2">Uncharacterized protein</fullName>
    </submittedName>
</protein>
<keyword evidence="1" id="KW-0812">Transmembrane</keyword>
<keyword evidence="3" id="KW-1185">Reference proteome</keyword>
<proteinExistence type="predicted"/>
<keyword evidence="1" id="KW-0472">Membrane</keyword>